<reference evidence="2" key="1">
    <citation type="submission" date="2017-11" db="EMBL/GenBank/DDBJ databases">
        <authorList>
            <person name="Lima N.C."/>
            <person name="Parody-Merino A.M."/>
            <person name="Battley P.F."/>
            <person name="Fidler A.E."/>
            <person name="Prosdocimi F."/>
        </authorList>
    </citation>
    <scope>NUCLEOTIDE SEQUENCE [LARGE SCALE GENOMIC DNA]</scope>
</reference>
<gene>
    <name evidence="1" type="ORF">llap_8080</name>
</gene>
<evidence type="ECO:0000313" key="1">
    <source>
        <dbReference type="EMBL" id="PKU41608.1"/>
    </source>
</evidence>
<dbReference type="AlphaFoldDB" id="A0A2I0U6B5"/>
<keyword evidence="1" id="KW-0695">RNA-directed DNA polymerase</keyword>
<protein>
    <submittedName>
        <fullName evidence="1">Rna-directed dna polymerase from mobile element jockey-like</fullName>
    </submittedName>
</protein>
<dbReference type="GO" id="GO:0003964">
    <property type="term" value="F:RNA-directed DNA polymerase activity"/>
    <property type="evidence" value="ECO:0007669"/>
    <property type="project" value="UniProtKB-KW"/>
</dbReference>
<sequence>METGEKWCPSGVCIGTSTIHHIFIDDTDSGIECTLSKFVDDTKLNGAVDMPEGIDAIQRYLDRLEKCAHVNLMIFSKARCRVLHLGQDNPQDQRR</sequence>
<accession>A0A2I0U6B5</accession>
<keyword evidence="2" id="KW-1185">Reference proteome</keyword>
<organism evidence="1 2">
    <name type="scientific">Limosa lapponica baueri</name>
    <dbReference type="NCBI Taxonomy" id="1758121"/>
    <lineage>
        <taxon>Eukaryota</taxon>
        <taxon>Metazoa</taxon>
        <taxon>Chordata</taxon>
        <taxon>Craniata</taxon>
        <taxon>Vertebrata</taxon>
        <taxon>Euteleostomi</taxon>
        <taxon>Archelosauria</taxon>
        <taxon>Archosauria</taxon>
        <taxon>Dinosauria</taxon>
        <taxon>Saurischia</taxon>
        <taxon>Theropoda</taxon>
        <taxon>Coelurosauria</taxon>
        <taxon>Aves</taxon>
        <taxon>Neognathae</taxon>
        <taxon>Neoaves</taxon>
        <taxon>Charadriiformes</taxon>
        <taxon>Scolopacidae</taxon>
        <taxon>Limosa</taxon>
    </lineage>
</organism>
<dbReference type="OrthoDB" id="416454at2759"/>
<evidence type="ECO:0000313" key="2">
    <source>
        <dbReference type="Proteomes" id="UP000233556"/>
    </source>
</evidence>
<dbReference type="Proteomes" id="UP000233556">
    <property type="component" value="Unassembled WGS sequence"/>
</dbReference>
<keyword evidence="1" id="KW-0548">Nucleotidyltransferase</keyword>
<dbReference type="EMBL" id="KZ506097">
    <property type="protein sequence ID" value="PKU41608.1"/>
    <property type="molecule type" value="Genomic_DNA"/>
</dbReference>
<reference evidence="2" key="2">
    <citation type="submission" date="2017-12" db="EMBL/GenBank/DDBJ databases">
        <title>Genome sequence of the Bar-tailed Godwit (Limosa lapponica baueri).</title>
        <authorList>
            <person name="Lima N.C.B."/>
            <person name="Parody-Merino A.M."/>
            <person name="Battley P.F."/>
            <person name="Fidler A.E."/>
            <person name="Prosdocimi F."/>
        </authorList>
    </citation>
    <scope>NUCLEOTIDE SEQUENCE [LARGE SCALE GENOMIC DNA]</scope>
</reference>
<keyword evidence="1" id="KW-0808">Transferase</keyword>
<name>A0A2I0U6B5_LIMLA</name>
<proteinExistence type="predicted"/>